<keyword evidence="1" id="KW-0732">Signal</keyword>
<organism evidence="2 3">
    <name type="scientific">Prorocentrum cordatum</name>
    <dbReference type="NCBI Taxonomy" id="2364126"/>
    <lineage>
        <taxon>Eukaryota</taxon>
        <taxon>Sar</taxon>
        <taxon>Alveolata</taxon>
        <taxon>Dinophyceae</taxon>
        <taxon>Prorocentrales</taxon>
        <taxon>Prorocentraceae</taxon>
        <taxon>Prorocentrum</taxon>
    </lineage>
</organism>
<evidence type="ECO:0000256" key="1">
    <source>
        <dbReference type="SAM" id="SignalP"/>
    </source>
</evidence>
<comment type="caution">
    <text evidence="2">The sequence shown here is derived from an EMBL/GenBank/DDBJ whole genome shotgun (WGS) entry which is preliminary data.</text>
</comment>
<reference evidence="2" key="1">
    <citation type="submission" date="2023-10" db="EMBL/GenBank/DDBJ databases">
        <authorList>
            <person name="Chen Y."/>
            <person name="Shah S."/>
            <person name="Dougan E. K."/>
            <person name="Thang M."/>
            <person name="Chan C."/>
        </authorList>
    </citation>
    <scope>NUCLEOTIDE SEQUENCE [LARGE SCALE GENOMIC DNA]</scope>
</reference>
<evidence type="ECO:0000313" key="2">
    <source>
        <dbReference type="EMBL" id="CAK0872895.1"/>
    </source>
</evidence>
<feature type="signal peptide" evidence="1">
    <location>
        <begin position="1"/>
        <end position="21"/>
    </location>
</feature>
<evidence type="ECO:0000313" key="3">
    <source>
        <dbReference type="Proteomes" id="UP001189429"/>
    </source>
</evidence>
<dbReference type="EMBL" id="CAUYUJ010017216">
    <property type="protein sequence ID" value="CAK0872895.1"/>
    <property type="molecule type" value="Genomic_DNA"/>
</dbReference>
<proteinExistence type="predicted"/>
<keyword evidence="3" id="KW-1185">Reference proteome</keyword>
<protein>
    <submittedName>
        <fullName evidence="2">Uncharacterized protein</fullName>
    </submittedName>
</protein>
<name>A0ABN9VIF6_9DINO</name>
<dbReference type="Proteomes" id="UP001189429">
    <property type="component" value="Unassembled WGS sequence"/>
</dbReference>
<gene>
    <name evidence="2" type="ORF">PCOR1329_LOCUS58232</name>
</gene>
<feature type="chain" id="PRO_5047204518" evidence="1">
    <location>
        <begin position="22"/>
        <end position="158"/>
    </location>
</feature>
<accession>A0ABN9VIF6</accession>
<sequence length="158" mass="16578">MPACKLFGMFVVGLGFRSASALPPACDVLPHNYSHGLTKSGLTFECDRHACQIGLKAAGAQEIAAPQLMSSPNTSHVIECVLGCLVPDVFALLALENFGAEAAICAGCAAAHLADDKCETYMQDALYLPIMLMPATALAVFEKCGKSVNCPWDTAITV</sequence>